<name>A0ACA9PWS4_9GLOM</name>
<proteinExistence type="predicted"/>
<sequence>IVIDQYLIIVDLQNQINELKGLIVSLGRSKQGEIEQSDDSDNIANSSKAIRYDSSRNITKKVAKSNHIQVRSDSSDQSNSDHNDNISYSPSSSPYRQYLHYQDMDRELQNTLRVLNKKTFLVVDSVLYHIIHEKYQHGREEHTNQERETEWINQEIKRKYT</sequence>
<feature type="non-terminal residue" evidence="1">
    <location>
        <position position="161"/>
    </location>
</feature>
<organism evidence="1 2">
    <name type="scientific">Racocetra persica</name>
    <dbReference type="NCBI Taxonomy" id="160502"/>
    <lineage>
        <taxon>Eukaryota</taxon>
        <taxon>Fungi</taxon>
        <taxon>Fungi incertae sedis</taxon>
        <taxon>Mucoromycota</taxon>
        <taxon>Glomeromycotina</taxon>
        <taxon>Glomeromycetes</taxon>
        <taxon>Diversisporales</taxon>
        <taxon>Gigasporaceae</taxon>
        <taxon>Racocetra</taxon>
    </lineage>
</organism>
<comment type="caution">
    <text evidence="1">The sequence shown here is derived from an EMBL/GenBank/DDBJ whole genome shotgun (WGS) entry which is preliminary data.</text>
</comment>
<evidence type="ECO:0000313" key="1">
    <source>
        <dbReference type="EMBL" id="CAG8726935.1"/>
    </source>
</evidence>
<dbReference type="Proteomes" id="UP000789920">
    <property type="component" value="Unassembled WGS sequence"/>
</dbReference>
<gene>
    <name evidence="1" type="ORF">RPERSI_LOCUS11783</name>
</gene>
<protein>
    <submittedName>
        <fullName evidence="1">22091_t:CDS:1</fullName>
    </submittedName>
</protein>
<dbReference type="EMBL" id="CAJVQC010024558">
    <property type="protein sequence ID" value="CAG8726935.1"/>
    <property type="molecule type" value="Genomic_DNA"/>
</dbReference>
<feature type="non-terminal residue" evidence="1">
    <location>
        <position position="1"/>
    </location>
</feature>
<accession>A0ACA9PWS4</accession>
<reference evidence="1" key="1">
    <citation type="submission" date="2021-06" db="EMBL/GenBank/DDBJ databases">
        <authorList>
            <person name="Kallberg Y."/>
            <person name="Tangrot J."/>
            <person name="Rosling A."/>
        </authorList>
    </citation>
    <scope>NUCLEOTIDE SEQUENCE</scope>
    <source>
        <strain evidence="1">MA461A</strain>
    </source>
</reference>
<keyword evidence="2" id="KW-1185">Reference proteome</keyword>
<evidence type="ECO:0000313" key="2">
    <source>
        <dbReference type="Proteomes" id="UP000789920"/>
    </source>
</evidence>